<feature type="chain" id="PRO_5046556940" evidence="1">
    <location>
        <begin position="22"/>
        <end position="216"/>
    </location>
</feature>
<dbReference type="PANTHER" id="PTHR34406">
    <property type="entry name" value="PROTEIN YCEI"/>
    <property type="match status" value="1"/>
</dbReference>
<feature type="signal peptide" evidence="1">
    <location>
        <begin position="1"/>
        <end position="21"/>
    </location>
</feature>
<sequence length="216" mass="23039">MKKLILSAALASAVVFAPAFAGSTIDKTKAKSEKTVKADKTLKVNTSASKIVWNGKKVAGEHTGNINIANGNLLVAKNKLVGGTFDIDMNSITVTDITDPEYNGKLVGHLKNDDFFGVDKFPKATFKITNVAAIKGAKPGQNNYNVTGDLTIKGITKPVTFPAEIKVEGNKATAKGMATVDRSKYDVKYASKSFFDSIGDKAIDDDFTLNFNVVAN</sequence>
<evidence type="ECO:0000259" key="2">
    <source>
        <dbReference type="SMART" id="SM00867"/>
    </source>
</evidence>
<dbReference type="PANTHER" id="PTHR34406:SF1">
    <property type="entry name" value="PROTEIN YCEI"/>
    <property type="match status" value="1"/>
</dbReference>
<dbReference type="SUPFAM" id="SSF101874">
    <property type="entry name" value="YceI-like"/>
    <property type="match status" value="1"/>
</dbReference>
<keyword evidence="4" id="KW-1185">Reference proteome</keyword>
<dbReference type="EMBL" id="JBHSKT010000011">
    <property type="protein sequence ID" value="MFC5272092.1"/>
    <property type="molecule type" value="Genomic_DNA"/>
</dbReference>
<comment type="caution">
    <text evidence="3">The sequence shown here is derived from an EMBL/GenBank/DDBJ whole genome shotgun (WGS) entry which is preliminary data.</text>
</comment>
<dbReference type="Proteomes" id="UP001596161">
    <property type="component" value="Unassembled WGS sequence"/>
</dbReference>
<keyword evidence="1" id="KW-0732">Signal</keyword>
<dbReference type="SMART" id="SM00867">
    <property type="entry name" value="YceI"/>
    <property type="match status" value="1"/>
</dbReference>
<feature type="domain" description="Lipid/polyisoprenoid-binding YceI-like" evidence="2">
    <location>
        <begin position="41"/>
        <end position="216"/>
    </location>
</feature>
<dbReference type="Gene3D" id="2.40.128.110">
    <property type="entry name" value="Lipid/polyisoprenoid-binding, YceI-like"/>
    <property type="match status" value="1"/>
</dbReference>
<evidence type="ECO:0000313" key="3">
    <source>
        <dbReference type="EMBL" id="MFC5272092.1"/>
    </source>
</evidence>
<dbReference type="Pfam" id="PF04264">
    <property type="entry name" value="YceI"/>
    <property type="match status" value="1"/>
</dbReference>
<reference evidence="4" key="1">
    <citation type="journal article" date="2019" name="Int. J. Syst. Evol. Microbiol.">
        <title>The Global Catalogue of Microorganisms (GCM) 10K type strain sequencing project: providing services to taxonomists for standard genome sequencing and annotation.</title>
        <authorList>
            <consortium name="The Broad Institute Genomics Platform"/>
            <consortium name="The Broad Institute Genome Sequencing Center for Infectious Disease"/>
            <person name="Wu L."/>
            <person name="Ma J."/>
        </authorList>
    </citation>
    <scope>NUCLEOTIDE SEQUENCE [LARGE SCALE GENOMIC DNA]</scope>
    <source>
        <strain evidence="4">KACC 12602</strain>
    </source>
</reference>
<organism evidence="3 4">
    <name type="scientific">Adhaeribacter terreus</name>
    <dbReference type="NCBI Taxonomy" id="529703"/>
    <lineage>
        <taxon>Bacteria</taxon>
        <taxon>Pseudomonadati</taxon>
        <taxon>Bacteroidota</taxon>
        <taxon>Cytophagia</taxon>
        <taxon>Cytophagales</taxon>
        <taxon>Hymenobacteraceae</taxon>
        <taxon>Adhaeribacter</taxon>
    </lineage>
</organism>
<accession>A0ABW0EDU6</accession>
<dbReference type="InterPro" id="IPR007372">
    <property type="entry name" value="Lipid/polyisoprenoid-bd_YceI"/>
</dbReference>
<evidence type="ECO:0000256" key="1">
    <source>
        <dbReference type="SAM" id="SignalP"/>
    </source>
</evidence>
<name>A0ABW0EDU6_9BACT</name>
<evidence type="ECO:0000313" key="4">
    <source>
        <dbReference type="Proteomes" id="UP001596161"/>
    </source>
</evidence>
<dbReference type="InterPro" id="IPR036761">
    <property type="entry name" value="TTHA0802/YceI-like_sf"/>
</dbReference>
<dbReference type="RefSeq" id="WP_378018451.1">
    <property type="nucleotide sequence ID" value="NZ_JBHSKT010000011.1"/>
</dbReference>
<proteinExistence type="predicted"/>
<protein>
    <submittedName>
        <fullName evidence="3">YceI family protein</fullName>
    </submittedName>
</protein>
<gene>
    <name evidence="3" type="ORF">ACFPIB_15850</name>
</gene>